<accession>A0A9W7LLL9</accession>
<evidence type="ECO:0000313" key="4">
    <source>
        <dbReference type="Proteomes" id="UP001165190"/>
    </source>
</evidence>
<protein>
    <recommendedName>
        <fullName evidence="5">Rapid ALkalinization Factor</fullName>
    </recommendedName>
</protein>
<evidence type="ECO:0000313" key="3">
    <source>
        <dbReference type="EMBL" id="GMI69062.1"/>
    </source>
</evidence>
<keyword evidence="2" id="KW-0732">Signal</keyword>
<feature type="signal peptide" evidence="2">
    <location>
        <begin position="1"/>
        <end position="28"/>
    </location>
</feature>
<proteinExistence type="predicted"/>
<feature type="region of interest" description="Disordered" evidence="1">
    <location>
        <begin position="88"/>
        <end position="109"/>
    </location>
</feature>
<reference evidence="3" key="1">
    <citation type="submission" date="2023-05" db="EMBL/GenBank/DDBJ databases">
        <title>Genome and transcriptome analyses reveal genes involved in the formation of fine ridges on petal epidermal cells in Hibiscus trionum.</title>
        <authorList>
            <person name="Koshimizu S."/>
            <person name="Masuda S."/>
            <person name="Ishii T."/>
            <person name="Shirasu K."/>
            <person name="Hoshino A."/>
            <person name="Arita M."/>
        </authorList>
    </citation>
    <scope>NUCLEOTIDE SEQUENCE</scope>
    <source>
        <strain evidence="3">Hamamatsu line</strain>
    </source>
</reference>
<name>A0A9W7LLL9_HIBTR</name>
<comment type="caution">
    <text evidence="3">The sequence shown here is derived from an EMBL/GenBank/DDBJ whole genome shotgun (WGS) entry which is preliminary data.</text>
</comment>
<dbReference type="Proteomes" id="UP001165190">
    <property type="component" value="Unassembled WGS sequence"/>
</dbReference>
<keyword evidence="4" id="KW-1185">Reference proteome</keyword>
<evidence type="ECO:0000256" key="2">
    <source>
        <dbReference type="SAM" id="SignalP"/>
    </source>
</evidence>
<evidence type="ECO:0008006" key="5">
    <source>
        <dbReference type="Google" id="ProtNLM"/>
    </source>
</evidence>
<gene>
    <name evidence="3" type="ORF">HRI_000575500</name>
</gene>
<organism evidence="3 4">
    <name type="scientific">Hibiscus trionum</name>
    <name type="common">Flower of an hour</name>
    <dbReference type="NCBI Taxonomy" id="183268"/>
    <lineage>
        <taxon>Eukaryota</taxon>
        <taxon>Viridiplantae</taxon>
        <taxon>Streptophyta</taxon>
        <taxon>Embryophyta</taxon>
        <taxon>Tracheophyta</taxon>
        <taxon>Spermatophyta</taxon>
        <taxon>Magnoliopsida</taxon>
        <taxon>eudicotyledons</taxon>
        <taxon>Gunneridae</taxon>
        <taxon>Pentapetalae</taxon>
        <taxon>rosids</taxon>
        <taxon>malvids</taxon>
        <taxon>Malvales</taxon>
        <taxon>Malvaceae</taxon>
        <taxon>Malvoideae</taxon>
        <taxon>Hibiscus</taxon>
    </lineage>
</organism>
<evidence type="ECO:0000256" key="1">
    <source>
        <dbReference type="SAM" id="MobiDB-lite"/>
    </source>
</evidence>
<dbReference type="OrthoDB" id="939613at2759"/>
<dbReference type="EMBL" id="BSYR01000006">
    <property type="protein sequence ID" value="GMI69062.1"/>
    <property type="molecule type" value="Genomic_DNA"/>
</dbReference>
<feature type="chain" id="PRO_5040930619" description="Rapid ALkalinization Factor" evidence="2">
    <location>
        <begin position="29"/>
        <end position="109"/>
    </location>
</feature>
<sequence>MGAKMMKRNLSLAILVLVFYNSMKPSGGMWVETNGSSWIVTDHEALEFLMDSHSSRILMNGGPGTGGTGNPNAPVANCERTMPYYTCLPDANRPGPPPENPGLYNRGRL</sequence>
<dbReference type="AlphaFoldDB" id="A0A9W7LLL9"/>